<dbReference type="InterPro" id="IPR036890">
    <property type="entry name" value="HATPase_C_sf"/>
</dbReference>
<keyword evidence="6" id="KW-0418">Kinase</keyword>
<comment type="caution">
    <text evidence="12">The sequence shown here is derived from an EMBL/GenBank/DDBJ whole genome shotgun (WGS) entry which is preliminary data.</text>
</comment>
<comment type="catalytic activity">
    <reaction evidence="1">
        <text>ATP + protein L-histidine = ADP + protein N-phospho-L-histidine.</text>
        <dbReference type="EC" id="2.7.13.3"/>
    </reaction>
</comment>
<dbReference type="EC" id="2.7.13.3" evidence="2"/>
<evidence type="ECO:0000256" key="5">
    <source>
        <dbReference type="ARBA" id="ARBA00022741"/>
    </source>
</evidence>
<sequence length="602" mass="63867">MKTRGTGLVRIHPSLSPRDLPALVDALPVPAAAVDRNGRLIAASAAWAALDPACAPGEPAAEAVRRILPCRSPAEVEALLSGAVDELACDAPGPGRAGPARLVRRPVEGSTAAAAVLAIVDLLPGADRYRRFVEEANDIMFALDRQGRFTEMNRLGYELSGYTPGELIGRSALDFIPPEQRSGVIAILQRIWAGECVPAPEVEFVFKSGERRWFEVKGRTLVEDGAVTGTFHVARDITERRALAEARELLSRAAAAAPIVIWVIDMEGRFTLLEGGGLARYGLRPGELVGQSIFEFNRDSPGVLAQVRRGLAGEAFTATGTWQDTTWEAHYVPLRDADGRQVGLMSVILDITERVRAAEASARADRLQALSILAGGIAHDFNNLLVGILGNAALAMLELPAESAARPLLLEIEDAARRMADLARLMLAFSGRGQFVRQRVDINEVVAAALASVGRRVTVRRDLEPGLPPVLGDPGQLRLAIAAILENAAEASPPGAEVTVRTFAETAAADRFARAHPGPIPAGEYVVVEVRDSGEGIDPAIQERIFEPFFTTRFTGRGLGLAAAAGVARGHQGAILVDSTPGQGSTFRLYLPAAPAGSPPGS</sequence>
<dbReference type="Gene3D" id="3.30.450.20">
    <property type="entry name" value="PAS domain"/>
    <property type="match status" value="2"/>
</dbReference>
<dbReference type="Pfam" id="PF02518">
    <property type="entry name" value="HATPase_c"/>
    <property type="match status" value="1"/>
</dbReference>
<evidence type="ECO:0000256" key="4">
    <source>
        <dbReference type="ARBA" id="ARBA00022679"/>
    </source>
</evidence>
<dbReference type="NCBIfam" id="TIGR00229">
    <property type="entry name" value="sensory_box"/>
    <property type="match status" value="2"/>
</dbReference>
<dbReference type="GO" id="GO:0000155">
    <property type="term" value="F:phosphorelay sensor kinase activity"/>
    <property type="evidence" value="ECO:0007669"/>
    <property type="project" value="InterPro"/>
</dbReference>
<evidence type="ECO:0000313" key="13">
    <source>
        <dbReference type="Proteomes" id="UP000223071"/>
    </source>
</evidence>
<feature type="domain" description="PAS" evidence="10">
    <location>
        <begin position="246"/>
        <end position="296"/>
    </location>
</feature>
<proteinExistence type="predicted"/>
<evidence type="ECO:0000313" key="12">
    <source>
        <dbReference type="EMBL" id="PFG73235.1"/>
    </source>
</evidence>
<dbReference type="PROSITE" id="PS50113">
    <property type="entry name" value="PAC"/>
    <property type="match status" value="1"/>
</dbReference>
<dbReference type="InterPro" id="IPR000700">
    <property type="entry name" value="PAS-assoc_C"/>
</dbReference>
<dbReference type="InterPro" id="IPR035965">
    <property type="entry name" value="PAS-like_dom_sf"/>
</dbReference>
<keyword evidence="7" id="KW-0067">ATP-binding</keyword>
<keyword evidence="4" id="KW-0808">Transferase</keyword>
<dbReference type="PROSITE" id="PS50109">
    <property type="entry name" value="HIS_KIN"/>
    <property type="match status" value="1"/>
</dbReference>
<dbReference type="Pfam" id="PF08448">
    <property type="entry name" value="PAS_4"/>
    <property type="match status" value="2"/>
</dbReference>
<dbReference type="SMART" id="SM00091">
    <property type="entry name" value="PAS"/>
    <property type="match status" value="3"/>
</dbReference>
<feature type="domain" description="Histidine kinase" evidence="9">
    <location>
        <begin position="376"/>
        <end position="595"/>
    </location>
</feature>
<dbReference type="InterPro" id="IPR005467">
    <property type="entry name" value="His_kinase_dom"/>
</dbReference>
<feature type="domain" description="PAS" evidence="10">
    <location>
        <begin position="125"/>
        <end position="195"/>
    </location>
</feature>
<feature type="domain" description="PAC" evidence="11">
    <location>
        <begin position="198"/>
        <end position="249"/>
    </location>
</feature>
<keyword evidence="5" id="KW-0547">Nucleotide-binding</keyword>
<dbReference type="PRINTS" id="PR00344">
    <property type="entry name" value="BCTRLSENSOR"/>
</dbReference>
<dbReference type="SMART" id="SM00387">
    <property type="entry name" value="HATPase_c"/>
    <property type="match status" value="1"/>
</dbReference>
<evidence type="ECO:0000256" key="2">
    <source>
        <dbReference type="ARBA" id="ARBA00012438"/>
    </source>
</evidence>
<dbReference type="InterPro" id="IPR036097">
    <property type="entry name" value="HisK_dim/P_sf"/>
</dbReference>
<reference evidence="12 13" key="1">
    <citation type="submission" date="2017-09" db="EMBL/GenBank/DDBJ databases">
        <title>Sequencing the genomes of two abundant thermophiles in Great Basin hot springs: Thermocrinis jamiesonii and novel Chloroflexi Thermoflexus hugenholtzii.</title>
        <authorList>
            <person name="Hedlund B."/>
        </authorList>
    </citation>
    <scope>NUCLEOTIDE SEQUENCE [LARGE SCALE GENOMIC DNA]</scope>
    <source>
        <strain evidence="12 13">G233</strain>
    </source>
</reference>
<dbReference type="PANTHER" id="PTHR43065:SF46">
    <property type="entry name" value="C4-DICARBOXYLATE TRANSPORT SENSOR PROTEIN DCTB"/>
    <property type="match status" value="1"/>
</dbReference>
<dbReference type="InterPro" id="IPR003594">
    <property type="entry name" value="HATPase_dom"/>
</dbReference>
<protein>
    <recommendedName>
        <fullName evidence="2">histidine kinase</fullName>
        <ecNumber evidence="2">2.7.13.3</ecNumber>
    </recommendedName>
</protein>
<evidence type="ECO:0000259" key="9">
    <source>
        <dbReference type="PROSITE" id="PS50109"/>
    </source>
</evidence>
<dbReference type="InterPro" id="IPR000014">
    <property type="entry name" value="PAS"/>
</dbReference>
<dbReference type="Gene3D" id="1.10.287.130">
    <property type="match status" value="1"/>
</dbReference>
<dbReference type="Proteomes" id="UP000223071">
    <property type="component" value="Unassembled WGS sequence"/>
</dbReference>
<keyword evidence="8" id="KW-0902">Two-component regulatory system</keyword>
<dbReference type="EMBL" id="PDJQ01000001">
    <property type="protein sequence ID" value="PFG73235.1"/>
    <property type="molecule type" value="Genomic_DNA"/>
</dbReference>
<dbReference type="InterPro" id="IPR004358">
    <property type="entry name" value="Sig_transdc_His_kin-like_C"/>
</dbReference>
<dbReference type="InterPro" id="IPR013656">
    <property type="entry name" value="PAS_4"/>
</dbReference>
<evidence type="ECO:0000256" key="1">
    <source>
        <dbReference type="ARBA" id="ARBA00000085"/>
    </source>
</evidence>
<dbReference type="CDD" id="cd00130">
    <property type="entry name" value="PAS"/>
    <property type="match status" value="2"/>
</dbReference>
<dbReference type="SUPFAM" id="SSF55785">
    <property type="entry name" value="PYP-like sensor domain (PAS domain)"/>
    <property type="match status" value="2"/>
</dbReference>
<dbReference type="RefSeq" id="WP_165772443.1">
    <property type="nucleotide sequence ID" value="NZ_PDJQ01000001.1"/>
</dbReference>
<evidence type="ECO:0000256" key="3">
    <source>
        <dbReference type="ARBA" id="ARBA00022553"/>
    </source>
</evidence>
<gene>
    <name evidence="12" type="ORF">A9A59_0430</name>
</gene>
<keyword evidence="13" id="KW-1185">Reference proteome</keyword>
<dbReference type="SMART" id="SM00388">
    <property type="entry name" value="HisKA"/>
    <property type="match status" value="1"/>
</dbReference>
<evidence type="ECO:0000259" key="11">
    <source>
        <dbReference type="PROSITE" id="PS50113"/>
    </source>
</evidence>
<dbReference type="SUPFAM" id="SSF55874">
    <property type="entry name" value="ATPase domain of HSP90 chaperone/DNA topoisomerase II/histidine kinase"/>
    <property type="match status" value="1"/>
</dbReference>
<name>A0A2A9HDZ5_TEPT2</name>
<dbReference type="CDD" id="cd00082">
    <property type="entry name" value="HisKA"/>
    <property type="match status" value="1"/>
</dbReference>
<dbReference type="PANTHER" id="PTHR43065">
    <property type="entry name" value="SENSOR HISTIDINE KINASE"/>
    <property type="match status" value="1"/>
</dbReference>
<evidence type="ECO:0000256" key="6">
    <source>
        <dbReference type="ARBA" id="ARBA00022777"/>
    </source>
</evidence>
<keyword evidence="3" id="KW-0597">Phosphoprotein</keyword>
<dbReference type="SUPFAM" id="SSF47384">
    <property type="entry name" value="Homodimeric domain of signal transducing histidine kinase"/>
    <property type="match status" value="1"/>
</dbReference>
<dbReference type="AlphaFoldDB" id="A0A2A9HDZ5"/>
<accession>A0A2A9HDZ5</accession>
<organism evidence="12 13">
    <name type="scientific">Tepidiforma thermophila (strain KCTC 52669 / CGMCC 1.13589 / G233)</name>
    <dbReference type="NCBI Taxonomy" id="2761530"/>
    <lineage>
        <taxon>Bacteria</taxon>
        <taxon>Bacillati</taxon>
        <taxon>Chloroflexota</taxon>
        <taxon>Tepidiformia</taxon>
        <taxon>Tepidiformales</taxon>
        <taxon>Tepidiformaceae</taxon>
        <taxon>Tepidiforma</taxon>
    </lineage>
</organism>
<evidence type="ECO:0000256" key="7">
    <source>
        <dbReference type="ARBA" id="ARBA00022840"/>
    </source>
</evidence>
<dbReference type="PROSITE" id="PS50112">
    <property type="entry name" value="PAS"/>
    <property type="match status" value="2"/>
</dbReference>
<dbReference type="InterPro" id="IPR001610">
    <property type="entry name" value="PAC"/>
</dbReference>
<dbReference type="GO" id="GO:0005524">
    <property type="term" value="F:ATP binding"/>
    <property type="evidence" value="ECO:0007669"/>
    <property type="project" value="UniProtKB-KW"/>
</dbReference>
<dbReference type="SMART" id="SM00086">
    <property type="entry name" value="PAC"/>
    <property type="match status" value="2"/>
</dbReference>
<evidence type="ECO:0000259" key="10">
    <source>
        <dbReference type="PROSITE" id="PS50112"/>
    </source>
</evidence>
<dbReference type="Gene3D" id="3.30.565.10">
    <property type="entry name" value="Histidine kinase-like ATPase, C-terminal domain"/>
    <property type="match status" value="1"/>
</dbReference>
<dbReference type="InterPro" id="IPR003661">
    <property type="entry name" value="HisK_dim/P_dom"/>
</dbReference>
<evidence type="ECO:0000256" key="8">
    <source>
        <dbReference type="ARBA" id="ARBA00023012"/>
    </source>
</evidence>